<dbReference type="AlphaFoldDB" id="A0A453LQ18"/>
<feature type="transmembrane region" description="Helical" evidence="2">
    <location>
        <begin position="29"/>
        <end position="49"/>
    </location>
</feature>
<keyword evidence="4" id="KW-1185">Reference proteome</keyword>
<evidence type="ECO:0000256" key="1">
    <source>
        <dbReference type="SAM" id="MobiDB-lite"/>
    </source>
</evidence>
<dbReference type="PANTHER" id="PTHR33564">
    <property type="entry name" value="TRANSMEMBRANE PROTEIN"/>
    <property type="match status" value="1"/>
</dbReference>
<dbReference type="EnsemblPlants" id="AET5Gv20869600.1">
    <property type="protein sequence ID" value="AET5Gv20869600.1"/>
    <property type="gene ID" value="AET5Gv20869600"/>
</dbReference>
<sequence>MFYNGEKKKRAPTLPSQGMEAGVGGGNCAGLVAVAAVSAAVTLATVRLFRGLESDFRKKIQLQGHGAQMTGGVRPATGKKKVRFADDVVEPSSNNDEYRRRRQRLVAGQRS</sequence>
<reference evidence="3" key="5">
    <citation type="journal article" date="2021" name="G3 (Bethesda)">
        <title>Aegilops tauschii genome assembly Aet v5.0 features greater sequence contiguity and improved annotation.</title>
        <authorList>
            <person name="Wang L."/>
            <person name="Zhu T."/>
            <person name="Rodriguez J.C."/>
            <person name="Deal K.R."/>
            <person name="Dubcovsky J."/>
            <person name="McGuire P.E."/>
            <person name="Lux T."/>
            <person name="Spannagl M."/>
            <person name="Mayer K.F.X."/>
            <person name="Baldrich P."/>
            <person name="Meyers B.C."/>
            <person name="Huo N."/>
            <person name="Gu Y.Q."/>
            <person name="Zhou H."/>
            <person name="Devos K.M."/>
            <person name="Bennetzen J.L."/>
            <person name="Unver T."/>
            <person name="Budak H."/>
            <person name="Gulick P.J."/>
            <person name="Galiba G."/>
            <person name="Kalapos B."/>
            <person name="Nelson D.R."/>
            <person name="Li P."/>
            <person name="You F.M."/>
            <person name="Luo M.C."/>
            <person name="Dvorak J."/>
        </authorList>
    </citation>
    <scope>NUCLEOTIDE SEQUENCE [LARGE SCALE GENOMIC DNA]</scope>
    <source>
        <strain evidence="3">cv. AL8/78</strain>
    </source>
</reference>
<proteinExistence type="predicted"/>
<reference evidence="3" key="3">
    <citation type="journal article" date="2017" name="Nature">
        <title>Genome sequence of the progenitor of the wheat D genome Aegilops tauschii.</title>
        <authorList>
            <person name="Luo M.C."/>
            <person name="Gu Y.Q."/>
            <person name="Puiu D."/>
            <person name="Wang H."/>
            <person name="Twardziok S.O."/>
            <person name="Deal K.R."/>
            <person name="Huo N."/>
            <person name="Zhu T."/>
            <person name="Wang L."/>
            <person name="Wang Y."/>
            <person name="McGuire P.E."/>
            <person name="Liu S."/>
            <person name="Long H."/>
            <person name="Ramasamy R.K."/>
            <person name="Rodriguez J.C."/>
            <person name="Van S.L."/>
            <person name="Yuan L."/>
            <person name="Wang Z."/>
            <person name="Xia Z."/>
            <person name="Xiao L."/>
            <person name="Anderson O.D."/>
            <person name="Ouyang S."/>
            <person name="Liang Y."/>
            <person name="Zimin A.V."/>
            <person name="Pertea G."/>
            <person name="Qi P."/>
            <person name="Bennetzen J.L."/>
            <person name="Dai X."/>
            <person name="Dawson M.W."/>
            <person name="Muller H.G."/>
            <person name="Kugler K."/>
            <person name="Rivarola-Duarte L."/>
            <person name="Spannagl M."/>
            <person name="Mayer K.F.X."/>
            <person name="Lu F.H."/>
            <person name="Bevan M.W."/>
            <person name="Leroy P."/>
            <person name="Li P."/>
            <person name="You F.M."/>
            <person name="Sun Q."/>
            <person name="Liu Z."/>
            <person name="Lyons E."/>
            <person name="Wicker T."/>
            <person name="Salzberg S.L."/>
            <person name="Devos K.M."/>
            <person name="Dvorak J."/>
        </authorList>
    </citation>
    <scope>NUCLEOTIDE SEQUENCE [LARGE SCALE GENOMIC DNA]</scope>
    <source>
        <strain evidence="3">cv. AL8/78</strain>
    </source>
</reference>
<keyword evidence="2" id="KW-0812">Transmembrane</keyword>
<evidence type="ECO:0000313" key="3">
    <source>
        <dbReference type="EnsemblPlants" id="AET5Gv20869600.1"/>
    </source>
</evidence>
<dbReference type="PANTHER" id="PTHR33564:SF10">
    <property type="match status" value="1"/>
</dbReference>
<evidence type="ECO:0000256" key="2">
    <source>
        <dbReference type="SAM" id="Phobius"/>
    </source>
</evidence>
<protein>
    <submittedName>
        <fullName evidence="3">Uncharacterized protein</fullName>
    </submittedName>
</protein>
<reference evidence="4" key="2">
    <citation type="journal article" date="2017" name="Nat. Plants">
        <title>The Aegilops tauschii genome reveals multiple impacts of transposons.</title>
        <authorList>
            <person name="Zhao G."/>
            <person name="Zou C."/>
            <person name="Li K."/>
            <person name="Wang K."/>
            <person name="Li T."/>
            <person name="Gao L."/>
            <person name="Zhang X."/>
            <person name="Wang H."/>
            <person name="Yang Z."/>
            <person name="Liu X."/>
            <person name="Jiang W."/>
            <person name="Mao L."/>
            <person name="Kong X."/>
            <person name="Jiao Y."/>
            <person name="Jia J."/>
        </authorList>
    </citation>
    <scope>NUCLEOTIDE SEQUENCE [LARGE SCALE GENOMIC DNA]</scope>
    <source>
        <strain evidence="4">cv. AL8/78</strain>
    </source>
</reference>
<keyword evidence="2" id="KW-0472">Membrane</keyword>
<reference evidence="3" key="4">
    <citation type="submission" date="2019-03" db="UniProtKB">
        <authorList>
            <consortium name="EnsemblPlants"/>
        </authorList>
    </citation>
    <scope>IDENTIFICATION</scope>
</reference>
<dbReference type="Proteomes" id="UP000015105">
    <property type="component" value="Chromosome 5D"/>
</dbReference>
<keyword evidence="2" id="KW-1133">Transmembrane helix</keyword>
<feature type="region of interest" description="Disordered" evidence="1">
    <location>
        <begin position="1"/>
        <end position="20"/>
    </location>
</feature>
<organism evidence="3 4">
    <name type="scientific">Aegilops tauschii subsp. strangulata</name>
    <name type="common">Goatgrass</name>
    <dbReference type="NCBI Taxonomy" id="200361"/>
    <lineage>
        <taxon>Eukaryota</taxon>
        <taxon>Viridiplantae</taxon>
        <taxon>Streptophyta</taxon>
        <taxon>Embryophyta</taxon>
        <taxon>Tracheophyta</taxon>
        <taxon>Spermatophyta</taxon>
        <taxon>Magnoliopsida</taxon>
        <taxon>Liliopsida</taxon>
        <taxon>Poales</taxon>
        <taxon>Poaceae</taxon>
        <taxon>BOP clade</taxon>
        <taxon>Pooideae</taxon>
        <taxon>Triticodae</taxon>
        <taxon>Triticeae</taxon>
        <taxon>Triticinae</taxon>
        <taxon>Aegilops</taxon>
    </lineage>
</organism>
<feature type="region of interest" description="Disordered" evidence="1">
    <location>
        <begin position="67"/>
        <end position="111"/>
    </location>
</feature>
<dbReference type="Gramene" id="AET5Gv20869600.1">
    <property type="protein sequence ID" value="AET5Gv20869600.1"/>
    <property type="gene ID" value="AET5Gv20869600"/>
</dbReference>
<name>A0A453LQ18_AEGTS</name>
<accession>A0A453LQ18</accession>
<evidence type="ECO:0000313" key="4">
    <source>
        <dbReference type="Proteomes" id="UP000015105"/>
    </source>
</evidence>
<reference evidence="4" key="1">
    <citation type="journal article" date="2014" name="Science">
        <title>Ancient hybridizations among the ancestral genomes of bread wheat.</title>
        <authorList>
            <consortium name="International Wheat Genome Sequencing Consortium,"/>
            <person name="Marcussen T."/>
            <person name="Sandve S.R."/>
            <person name="Heier L."/>
            <person name="Spannagl M."/>
            <person name="Pfeifer M."/>
            <person name="Jakobsen K.S."/>
            <person name="Wulff B.B."/>
            <person name="Steuernagel B."/>
            <person name="Mayer K.F."/>
            <person name="Olsen O.A."/>
        </authorList>
    </citation>
    <scope>NUCLEOTIDE SEQUENCE [LARGE SCALE GENOMIC DNA]</scope>
    <source>
        <strain evidence="4">cv. AL8/78</strain>
    </source>
</reference>